<feature type="transmembrane region" description="Helical" evidence="8">
    <location>
        <begin position="52"/>
        <end position="71"/>
    </location>
</feature>
<dbReference type="EMBL" id="JAVDXZ010000001">
    <property type="protein sequence ID" value="MDR7330862.1"/>
    <property type="molecule type" value="Genomic_DNA"/>
</dbReference>
<dbReference type="InterPro" id="IPR003445">
    <property type="entry name" value="Cat_transpt"/>
</dbReference>
<name>A0ABU2A0Z8_9CORY</name>
<evidence type="ECO:0000256" key="8">
    <source>
        <dbReference type="SAM" id="Phobius"/>
    </source>
</evidence>
<evidence type="ECO:0000313" key="10">
    <source>
        <dbReference type="Proteomes" id="UP001180840"/>
    </source>
</evidence>
<evidence type="ECO:0000256" key="4">
    <source>
        <dbReference type="ARBA" id="ARBA00022692"/>
    </source>
</evidence>
<dbReference type="Pfam" id="PF02386">
    <property type="entry name" value="TrkH"/>
    <property type="match status" value="1"/>
</dbReference>
<keyword evidence="4 8" id="KW-0812">Transmembrane</keyword>
<dbReference type="RefSeq" id="WP_290196979.1">
    <property type="nucleotide sequence ID" value="NZ_CP047654.1"/>
</dbReference>
<reference evidence="9" key="1">
    <citation type="submission" date="2023-07" db="EMBL/GenBank/DDBJ databases">
        <title>Sequencing the genomes of 1000 actinobacteria strains.</title>
        <authorList>
            <person name="Klenk H.-P."/>
        </authorList>
    </citation>
    <scope>NUCLEOTIDE SEQUENCE</scope>
    <source>
        <strain evidence="9">DSM 107476</strain>
    </source>
</reference>
<evidence type="ECO:0000256" key="3">
    <source>
        <dbReference type="ARBA" id="ARBA00022475"/>
    </source>
</evidence>
<protein>
    <submittedName>
        <fullName evidence="9">Potassium uptake TrkH family protein</fullName>
    </submittedName>
</protein>
<feature type="transmembrane region" description="Helical" evidence="8">
    <location>
        <begin position="307"/>
        <end position="333"/>
    </location>
</feature>
<keyword evidence="5 8" id="KW-1133">Transmembrane helix</keyword>
<accession>A0ABU2A0Z8</accession>
<comment type="caution">
    <text evidence="9">The sequence shown here is derived from an EMBL/GenBank/DDBJ whole genome shotgun (WGS) entry which is preliminary data.</text>
</comment>
<feature type="transmembrane region" description="Helical" evidence="8">
    <location>
        <begin position="138"/>
        <end position="157"/>
    </location>
</feature>
<dbReference type="PANTHER" id="PTHR32024">
    <property type="entry name" value="TRK SYSTEM POTASSIUM UPTAKE PROTEIN TRKG-RELATED"/>
    <property type="match status" value="1"/>
</dbReference>
<evidence type="ECO:0000313" key="9">
    <source>
        <dbReference type="EMBL" id="MDR7330862.1"/>
    </source>
</evidence>
<keyword evidence="7 8" id="KW-0472">Membrane</keyword>
<evidence type="ECO:0000256" key="1">
    <source>
        <dbReference type="ARBA" id="ARBA00004651"/>
    </source>
</evidence>
<sequence length="454" mass="47588">MSNSPGVARRARLALQASPSRVTVAGFAVAVVVGTLVLMLPASSADGTSTDALAAAFTTVSALCVTGLIVVDTATHWSILGQAVIVGLIQVGGFGVMTLASVLARLLALRMGLRERITVASMTRSDGMGSLGQTLLRIAGWTLLIEALTALWLAMWFQLQYDYSPARALWHGVFHAVSAFNNAGFALYSLSLMDFASDWGVLLPICGAVILGGLGFPVIVDLARTYRLPRKWALNTRLVLLGTAGLLGVGTLLLLVNEWRNPATLGPLSVGDKILNAFAQSAFTRTAGFNSVDIAQLNEGSWFLMDILMIIGTGPAGTGGGLKITTVLVLVLVARSAYLNRTDVAAFGRRIPSAVQREAIAVVTLGAGVVLLATGVVLALSPFDLGIVLYEVVSAFATVGLSTGITAALPPAAQLTLMACMFIGRLGPITLANSLARRQPTRQYEFPTERPIIG</sequence>
<keyword evidence="2" id="KW-0813">Transport</keyword>
<comment type="subcellular location">
    <subcellularLocation>
        <location evidence="1">Cell membrane</location>
        <topology evidence="1">Multi-pass membrane protein</topology>
    </subcellularLocation>
</comment>
<feature type="transmembrane region" description="Helical" evidence="8">
    <location>
        <begin position="359"/>
        <end position="381"/>
    </location>
</feature>
<feature type="transmembrane region" description="Helical" evidence="8">
    <location>
        <begin position="169"/>
        <end position="190"/>
    </location>
</feature>
<feature type="transmembrane region" description="Helical" evidence="8">
    <location>
        <begin position="387"/>
        <end position="409"/>
    </location>
</feature>
<evidence type="ECO:0000256" key="5">
    <source>
        <dbReference type="ARBA" id="ARBA00022989"/>
    </source>
</evidence>
<gene>
    <name evidence="9" type="ORF">J2S39_002538</name>
</gene>
<feature type="transmembrane region" description="Helical" evidence="8">
    <location>
        <begin position="21"/>
        <end position="40"/>
    </location>
</feature>
<feature type="transmembrane region" description="Helical" evidence="8">
    <location>
        <begin position="83"/>
        <end position="104"/>
    </location>
</feature>
<feature type="transmembrane region" description="Helical" evidence="8">
    <location>
        <begin position="238"/>
        <end position="256"/>
    </location>
</feature>
<organism evidence="9 10">
    <name type="scientific">Corynebacterium guangdongense</name>
    <dbReference type="NCBI Taxonomy" id="1783348"/>
    <lineage>
        <taxon>Bacteria</taxon>
        <taxon>Bacillati</taxon>
        <taxon>Actinomycetota</taxon>
        <taxon>Actinomycetes</taxon>
        <taxon>Mycobacteriales</taxon>
        <taxon>Corynebacteriaceae</taxon>
        <taxon>Corynebacterium</taxon>
    </lineage>
</organism>
<dbReference type="Proteomes" id="UP001180840">
    <property type="component" value="Unassembled WGS sequence"/>
</dbReference>
<evidence type="ECO:0000256" key="2">
    <source>
        <dbReference type="ARBA" id="ARBA00022448"/>
    </source>
</evidence>
<evidence type="ECO:0000256" key="7">
    <source>
        <dbReference type="ARBA" id="ARBA00023136"/>
    </source>
</evidence>
<keyword evidence="3" id="KW-1003">Cell membrane</keyword>
<evidence type="ECO:0000256" key="6">
    <source>
        <dbReference type="ARBA" id="ARBA00023065"/>
    </source>
</evidence>
<feature type="transmembrane region" description="Helical" evidence="8">
    <location>
        <begin position="202"/>
        <end position="226"/>
    </location>
</feature>
<keyword evidence="6" id="KW-0406">Ion transport</keyword>
<proteinExistence type="predicted"/>
<keyword evidence="10" id="KW-1185">Reference proteome</keyword>
<dbReference type="PANTHER" id="PTHR32024:SF1">
    <property type="entry name" value="KTR SYSTEM POTASSIUM UPTAKE PROTEIN B"/>
    <property type="match status" value="1"/>
</dbReference>